<dbReference type="InterPro" id="IPR050796">
    <property type="entry name" value="SCF_F-box_component"/>
</dbReference>
<comment type="caution">
    <text evidence="1">The sequence shown here is derived from an EMBL/GenBank/DDBJ whole genome shotgun (WGS) entry which is preliminary data.</text>
</comment>
<gene>
    <name evidence="1" type="ORF">HAX54_018193</name>
</gene>
<name>A0ABS8ULU5_DATST</name>
<keyword evidence="2" id="KW-1185">Reference proteome</keyword>
<dbReference type="PANTHER" id="PTHR31672">
    <property type="entry name" value="BNACNNG10540D PROTEIN"/>
    <property type="match status" value="1"/>
</dbReference>
<reference evidence="1 2" key="1">
    <citation type="journal article" date="2021" name="BMC Genomics">
        <title>Datura genome reveals duplications of psychoactive alkaloid biosynthetic genes and high mutation rate following tissue culture.</title>
        <authorList>
            <person name="Rajewski A."/>
            <person name="Carter-House D."/>
            <person name="Stajich J."/>
            <person name="Litt A."/>
        </authorList>
    </citation>
    <scope>NUCLEOTIDE SEQUENCE [LARGE SCALE GENOMIC DNA]</scope>
    <source>
        <strain evidence="1">AR-01</strain>
    </source>
</reference>
<dbReference type="Proteomes" id="UP000823775">
    <property type="component" value="Unassembled WGS sequence"/>
</dbReference>
<proteinExistence type="predicted"/>
<evidence type="ECO:0000313" key="2">
    <source>
        <dbReference type="Proteomes" id="UP000823775"/>
    </source>
</evidence>
<evidence type="ECO:0000313" key="1">
    <source>
        <dbReference type="EMBL" id="MCD9559867.1"/>
    </source>
</evidence>
<dbReference type="EMBL" id="JACEIK010002233">
    <property type="protein sequence ID" value="MCD9559867.1"/>
    <property type="molecule type" value="Genomic_DNA"/>
</dbReference>
<protein>
    <recommendedName>
        <fullName evidence="3">F-box protein</fullName>
    </recommendedName>
</protein>
<evidence type="ECO:0008006" key="3">
    <source>
        <dbReference type="Google" id="ProtNLM"/>
    </source>
</evidence>
<organism evidence="1 2">
    <name type="scientific">Datura stramonium</name>
    <name type="common">Jimsonweed</name>
    <name type="synonym">Common thornapple</name>
    <dbReference type="NCBI Taxonomy" id="4076"/>
    <lineage>
        <taxon>Eukaryota</taxon>
        <taxon>Viridiplantae</taxon>
        <taxon>Streptophyta</taxon>
        <taxon>Embryophyta</taxon>
        <taxon>Tracheophyta</taxon>
        <taxon>Spermatophyta</taxon>
        <taxon>Magnoliopsida</taxon>
        <taxon>eudicotyledons</taxon>
        <taxon>Gunneridae</taxon>
        <taxon>Pentapetalae</taxon>
        <taxon>asterids</taxon>
        <taxon>lamiids</taxon>
        <taxon>Solanales</taxon>
        <taxon>Solanaceae</taxon>
        <taxon>Solanoideae</taxon>
        <taxon>Datureae</taxon>
        <taxon>Datura</taxon>
    </lineage>
</organism>
<sequence length="167" mass="18884">MCEYLAQELVIGVLQRLPINSIIRCRCVCGRYCPVYHMMGFGFDSVTNDYKVLRVAYGRCLNIGAVSPNVELYKLSTGVWEDLTLVAPFYDFFPRAVAGFYFNGACHWVASKGKIGGKSPRFQITDVVYPTLEQFNNVDSPYSLESKEMSEQQHILDQMEAKHDASS</sequence>
<accession>A0ABS8ULU5</accession>
<dbReference type="PANTHER" id="PTHR31672:SF13">
    <property type="entry name" value="F-BOX PROTEIN CPR30-LIKE"/>
    <property type="match status" value="1"/>
</dbReference>